<evidence type="ECO:0000313" key="2">
    <source>
        <dbReference type="EMBL" id="KAG2193741.1"/>
    </source>
</evidence>
<dbReference type="PANTHER" id="PTHR47667:SF1">
    <property type="entry name" value="REGULATOR OF TY1 TRANSPOSITION PROTEIN 107"/>
    <property type="match status" value="1"/>
</dbReference>
<dbReference type="PANTHER" id="PTHR47667">
    <property type="entry name" value="REGULATOR OF TY1 TRANSPOSITION PROTEIN 107"/>
    <property type="match status" value="1"/>
</dbReference>
<dbReference type="CDD" id="cd17711">
    <property type="entry name" value="BRCT_PAXIP1_rpt3"/>
    <property type="match status" value="1"/>
</dbReference>
<accession>A0A8H7QLF7</accession>
<feature type="domain" description="BRCT" evidence="1">
    <location>
        <begin position="99"/>
        <end position="186"/>
    </location>
</feature>
<dbReference type="InterPro" id="IPR053036">
    <property type="entry name" value="CellCycle_DNARepair_Reg"/>
</dbReference>
<dbReference type="GO" id="GO:0035361">
    <property type="term" value="C:Cul8-RING ubiquitin ligase complex"/>
    <property type="evidence" value="ECO:0007669"/>
    <property type="project" value="TreeGrafter"/>
</dbReference>
<dbReference type="SMART" id="SM00292">
    <property type="entry name" value="BRCT"/>
    <property type="match status" value="4"/>
</dbReference>
<comment type="caution">
    <text evidence="2">The sequence shown here is derived from an EMBL/GenBank/DDBJ whole genome shotgun (WGS) entry which is preliminary data.</text>
</comment>
<dbReference type="GO" id="GO:0005634">
    <property type="term" value="C:nucleus"/>
    <property type="evidence" value="ECO:0007669"/>
    <property type="project" value="TreeGrafter"/>
</dbReference>
<proteinExistence type="predicted"/>
<evidence type="ECO:0000313" key="3">
    <source>
        <dbReference type="Proteomes" id="UP000650833"/>
    </source>
</evidence>
<reference evidence="2" key="1">
    <citation type="submission" date="2020-12" db="EMBL/GenBank/DDBJ databases">
        <title>Metabolic potential, ecology and presence of endohyphal bacteria is reflected in genomic diversity of Mucoromycotina.</title>
        <authorList>
            <person name="Muszewska A."/>
            <person name="Okrasinska A."/>
            <person name="Steczkiewicz K."/>
            <person name="Drgas O."/>
            <person name="Orlowska M."/>
            <person name="Perlinska-Lenart U."/>
            <person name="Aleksandrzak-Piekarczyk T."/>
            <person name="Szatraj K."/>
            <person name="Zielenkiewicz U."/>
            <person name="Pilsyk S."/>
            <person name="Malc E."/>
            <person name="Mieczkowski P."/>
            <person name="Kruszewska J.S."/>
            <person name="Biernat P."/>
            <person name="Pawlowska J."/>
        </authorList>
    </citation>
    <scope>NUCLEOTIDE SEQUENCE</scope>
    <source>
        <strain evidence="2">CBS 226.32</strain>
    </source>
</reference>
<evidence type="ECO:0000259" key="1">
    <source>
        <dbReference type="PROSITE" id="PS50172"/>
    </source>
</evidence>
<dbReference type="InterPro" id="IPR036420">
    <property type="entry name" value="BRCT_dom_sf"/>
</dbReference>
<organism evidence="2 3">
    <name type="scientific">Mucor plumbeus</name>
    <dbReference type="NCBI Taxonomy" id="97098"/>
    <lineage>
        <taxon>Eukaryota</taxon>
        <taxon>Fungi</taxon>
        <taxon>Fungi incertae sedis</taxon>
        <taxon>Mucoromycota</taxon>
        <taxon>Mucoromycotina</taxon>
        <taxon>Mucoromycetes</taxon>
        <taxon>Mucorales</taxon>
        <taxon>Mucorineae</taxon>
        <taxon>Mucoraceae</taxon>
        <taxon>Mucor</taxon>
    </lineage>
</organism>
<feature type="domain" description="BRCT" evidence="1">
    <location>
        <begin position="328"/>
        <end position="406"/>
    </location>
</feature>
<keyword evidence="3" id="KW-1185">Reference proteome</keyword>
<dbReference type="Proteomes" id="UP000650833">
    <property type="component" value="Unassembled WGS sequence"/>
</dbReference>
<dbReference type="SUPFAM" id="SSF52113">
    <property type="entry name" value="BRCT domain"/>
    <property type="match status" value="2"/>
</dbReference>
<dbReference type="GO" id="GO:0006302">
    <property type="term" value="P:double-strand break repair"/>
    <property type="evidence" value="ECO:0007669"/>
    <property type="project" value="TreeGrafter"/>
</dbReference>
<gene>
    <name evidence="2" type="ORF">INT46_011352</name>
</gene>
<dbReference type="GO" id="GO:1990683">
    <property type="term" value="P:DNA double-strand break attachment to nuclear envelope"/>
    <property type="evidence" value="ECO:0007669"/>
    <property type="project" value="TreeGrafter"/>
</dbReference>
<dbReference type="OrthoDB" id="342264at2759"/>
<dbReference type="InterPro" id="IPR001357">
    <property type="entry name" value="BRCT_dom"/>
</dbReference>
<sequence length="496" mass="57435">MLRFHETIKLGRHINDKKSLKLFQNVIYSIDDTLPKQQIQRLNNILINNGGVPADQGQPLNLFVSKEKNISSIESVTPLWVEKAIVNGFVHDMSYYEPGKDQFLSGQVLLLLDLPVENKAIFDKVTQFGGQCRDGFSEDVTCLVCIEPRGAYYNECMDRNIPVVLPQWLDNCLRYHYQSPYDLYRLPIPSVYYQNKPDPATVYPYPTNMNALSLLPDKKHSTKSLFYNQVVYFGNDVRLDQVKVHLIPLMHLHIQRRGGIIATEYNPHRVTIVILKYRSSLEYKQAIQDKKCIASFWWLTNTFFRGYMCSPLDCLLDYPVPKVGILNMSDCVIALTGFKGPYRSFINILIVACGAKYSPELENDTTHLICGGGYGDKYAKLSNYPNVKPVNHLWLEECYAQWRKIDCQSDRRYSYIPKNNALLVDTIAKTHLIPHVIDTWKDNTYDKEPQVIYEEYDVGFVEERKPRKAAIRAKFVLNEHIMPDANAYEREYKNKK</sequence>
<dbReference type="EMBL" id="JAEPRC010000631">
    <property type="protein sequence ID" value="KAG2193741.1"/>
    <property type="molecule type" value="Genomic_DNA"/>
</dbReference>
<dbReference type="PROSITE" id="PS50172">
    <property type="entry name" value="BRCT"/>
    <property type="match status" value="2"/>
</dbReference>
<name>A0A8H7QLF7_9FUNG</name>
<dbReference type="Pfam" id="PF12738">
    <property type="entry name" value="PTCB-BRCT"/>
    <property type="match status" value="1"/>
</dbReference>
<protein>
    <recommendedName>
        <fullName evidence="1">BRCT domain-containing protein</fullName>
    </recommendedName>
</protein>
<dbReference type="Pfam" id="PF00533">
    <property type="entry name" value="BRCT"/>
    <property type="match status" value="1"/>
</dbReference>
<dbReference type="Gene3D" id="3.40.50.10190">
    <property type="entry name" value="BRCT domain"/>
    <property type="match status" value="2"/>
</dbReference>
<dbReference type="AlphaFoldDB" id="A0A8H7QLF7"/>